<organism evidence="7 8">
    <name type="scientific">Litchfieldella qijiaojingensis</name>
    <dbReference type="NCBI Taxonomy" id="980347"/>
    <lineage>
        <taxon>Bacteria</taxon>
        <taxon>Pseudomonadati</taxon>
        <taxon>Pseudomonadota</taxon>
        <taxon>Gammaproteobacteria</taxon>
        <taxon>Oceanospirillales</taxon>
        <taxon>Halomonadaceae</taxon>
        <taxon>Litchfieldella</taxon>
    </lineage>
</organism>
<evidence type="ECO:0000313" key="7">
    <source>
        <dbReference type="EMBL" id="GGX80229.1"/>
    </source>
</evidence>
<comment type="subcellular location">
    <subcellularLocation>
        <location evidence="1">Membrane</location>
        <topology evidence="1">Multi-pass membrane protein</topology>
    </subcellularLocation>
</comment>
<dbReference type="RefSeq" id="WP_189465776.1">
    <property type="nucleotide sequence ID" value="NZ_BMXS01000001.1"/>
</dbReference>
<dbReference type="PANTHER" id="PTHR37422">
    <property type="entry name" value="TEICHURONIC ACID BIOSYNTHESIS PROTEIN TUAE"/>
    <property type="match status" value="1"/>
</dbReference>
<evidence type="ECO:0000313" key="8">
    <source>
        <dbReference type="Proteomes" id="UP000653056"/>
    </source>
</evidence>
<feature type="transmembrane region" description="Helical" evidence="5">
    <location>
        <begin position="153"/>
        <end position="173"/>
    </location>
</feature>
<feature type="transmembrane region" description="Helical" evidence="5">
    <location>
        <begin position="374"/>
        <end position="393"/>
    </location>
</feature>
<dbReference type="EMBL" id="BMXS01000001">
    <property type="protein sequence ID" value="GGX80229.1"/>
    <property type="molecule type" value="Genomic_DNA"/>
</dbReference>
<evidence type="ECO:0000259" key="6">
    <source>
        <dbReference type="Pfam" id="PF04932"/>
    </source>
</evidence>
<feature type="transmembrane region" description="Helical" evidence="5">
    <location>
        <begin position="119"/>
        <end position="141"/>
    </location>
</feature>
<name>A0ABQ2YE77_9GAMM</name>
<keyword evidence="8" id="KW-1185">Reference proteome</keyword>
<dbReference type="InterPro" id="IPR051533">
    <property type="entry name" value="WaaL-like"/>
</dbReference>
<feature type="domain" description="O-antigen ligase-related" evidence="6">
    <location>
        <begin position="192"/>
        <end position="350"/>
    </location>
</feature>
<feature type="transmembrane region" description="Helical" evidence="5">
    <location>
        <begin position="343"/>
        <end position="362"/>
    </location>
</feature>
<dbReference type="Pfam" id="PF04932">
    <property type="entry name" value="Wzy_C"/>
    <property type="match status" value="1"/>
</dbReference>
<evidence type="ECO:0000256" key="3">
    <source>
        <dbReference type="ARBA" id="ARBA00022989"/>
    </source>
</evidence>
<evidence type="ECO:0000256" key="4">
    <source>
        <dbReference type="ARBA" id="ARBA00023136"/>
    </source>
</evidence>
<keyword evidence="3 5" id="KW-1133">Transmembrane helix</keyword>
<gene>
    <name evidence="7" type="ORF">GCM10007160_04660</name>
</gene>
<feature type="transmembrane region" description="Helical" evidence="5">
    <location>
        <begin position="12"/>
        <end position="29"/>
    </location>
</feature>
<accession>A0ABQ2YE77</accession>
<feature type="transmembrane region" description="Helical" evidence="5">
    <location>
        <begin position="185"/>
        <end position="202"/>
    </location>
</feature>
<protein>
    <recommendedName>
        <fullName evidence="6">O-antigen ligase-related domain-containing protein</fullName>
    </recommendedName>
</protein>
<keyword evidence="2 5" id="KW-0812">Transmembrane</keyword>
<evidence type="ECO:0000256" key="2">
    <source>
        <dbReference type="ARBA" id="ARBA00022692"/>
    </source>
</evidence>
<proteinExistence type="predicted"/>
<evidence type="ECO:0000256" key="1">
    <source>
        <dbReference type="ARBA" id="ARBA00004141"/>
    </source>
</evidence>
<dbReference type="InterPro" id="IPR007016">
    <property type="entry name" value="O-antigen_ligase-rel_domated"/>
</dbReference>
<evidence type="ECO:0000256" key="5">
    <source>
        <dbReference type="SAM" id="Phobius"/>
    </source>
</evidence>
<feature type="transmembrane region" description="Helical" evidence="5">
    <location>
        <begin position="92"/>
        <end position="112"/>
    </location>
</feature>
<feature type="transmembrane region" description="Helical" evidence="5">
    <location>
        <begin position="208"/>
        <end position="223"/>
    </location>
</feature>
<feature type="transmembrane region" description="Helical" evidence="5">
    <location>
        <begin position="235"/>
        <end position="252"/>
    </location>
</feature>
<dbReference type="Proteomes" id="UP000653056">
    <property type="component" value="Unassembled WGS sequence"/>
</dbReference>
<comment type="caution">
    <text evidence="7">The sequence shown here is derived from an EMBL/GenBank/DDBJ whole genome shotgun (WGS) entry which is preliminary data.</text>
</comment>
<sequence length="439" mass="48133">MSLSTVWQRVNTWLLFAFAALLIVVPWGYAVIPLVAAGVVLAGWLCGSGVGDRLRRLDAEDGWWCLALLGYGGLWLWDVWRTGHWPVGEGSQGVALPLWPILAALLLVWLRCFRPSPYLWWLGIGCGALAAGGIALFERLVLGVHRASNDMNAIPFGNLSLLLGVISLMAALWLSSRSLAGRWGWLRLAFVAALAGILASLLSGTRGGWVAAPLLLLLVWRGYRDVVNAALLWRWRWALSSAVLLLAFVVVLPQSGVSHRVAEAFSDVHDYWSEENRSTSIGLRFEMWRGGWQLFLQRPLAGWGEGGVQEARDALVAKGILHPDVSQYDQLHSDIIDTAARRGILGLATLAMLYGVPLVLFARRLSQASAGERALAVAGLMIPIAFIDFGLTQSMLRDVRGLSGYLGLCIGCWAVLKREGEKYLAAHTDKTLTIRPRRL</sequence>
<reference evidence="8" key="1">
    <citation type="journal article" date="2019" name="Int. J. Syst. Evol. Microbiol.">
        <title>The Global Catalogue of Microorganisms (GCM) 10K type strain sequencing project: providing services to taxonomists for standard genome sequencing and annotation.</title>
        <authorList>
            <consortium name="The Broad Institute Genomics Platform"/>
            <consortium name="The Broad Institute Genome Sequencing Center for Infectious Disease"/>
            <person name="Wu L."/>
            <person name="Ma J."/>
        </authorList>
    </citation>
    <scope>NUCLEOTIDE SEQUENCE [LARGE SCALE GENOMIC DNA]</scope>
    <source>
        <strain evidence="8">KCTC 22228</strain>
    </source>
</reference>
<dbReference type="PANTHER" id="PTHR37422:SF13">
    <property type="entry name" value="LIPOPOLYSACCHARIDE BIOSYNTHESIS PROTEIN PA4999-RELATED"/>
    <property type="match status" value="1"/>
</dbReference>
<keyword evidence="4 5" id="KW-0472">Membrane</keyword>